<dbReference type="Gene3D" id="2.60.120.260">
    <property type="entry name" value="Galactose-binding domain-like"/>
    <property type="match status" value="4"/>
</dbReference>
<keyword evidence="5" id="KW-1185">Reference proteome</keyword>
<evidence type="ECO:0000256" key="2">
    <source>
        <dbReference type="SAM" id="SignalP"/>
    </source>
</evidence>
<feature type="domain" description="SLH" evidence="3">
    <location>
        <begin position="35"/>
        <end position="95"/>
    </location>
</feature>
<keyword evidence="1" id="KW-0378">Hydrolase</keyword>
<dbReference type="InterPro" id="IPR001119">
    <property type="entry name" value="SLH_dom"/>
</dbReference>
<dbReference type="Proteomes" id="UP001519287">
    <property type="component" value="Unassembled WGS sequence"/>
</dbReference>
<organism evidence="4 5">
    <name type="scientific">Paenibacillus eucommiae</name>
    <dbReference type="NCBI Taxonomy" id="1355755"/>
    <lineage>
        <taxon>Bacteria</taxon>
        <taxon>Bacillati</taxon>
        <taxon>Bacillota</taxon>
        <taxon>Bacilli</taxon>
        <taxon>Bacillales</taxon>
        <taxon>Paenibacillaceae</taxon>
        <taxon>Paenibacillus</taxon>
    </lineage>
</organism>
<feature type="domain" description="SLH" evidence="3">
    <location>
        <begin position="162"/>
        <end position="222"/>
    </location>
</feature>
<dbReference type="EMBL" id="JAGGLB010000013">
    <property type="protein sequence ID" value="MBP1992426.1"/>
    <property type="molecule type" value="Genomic_DNA"/>
</dbReference>
<dbReference type="Pfam" id="PF16126">
    <property type="entry name" value="DUF4838"/>
    <property type="match status" value="1"/>
</dbReference>
<feature type="chain" id="PRO_5045638783" evidence="2">
    <location>
        <begin position="30"/>
        <end position="1905"/>
    </location>
</feature>
<dbReference type="SUPFAM" id="SSF49785">
    <property type="entry name" value="Galactose-binding domain-like"/>
    <property type="match status" value="1"/>
</dbReference>
<dbReference type="PROSITE" id="PS51272">
    <property type="entry name" value="SLH"/>
    <property type="match status" value="3"/>
</dbReference>
<dbReference type="PANTHER" id="PTHR47406:SF2">
    <property type="entry name" value="ALPHA GLUCURONIDASE N-TERMINAL DOMAIN-CONTAINING PROTEIN"/>
    <property type="match status" value="1"/>
</dbReference>
<dbReference type="InterPro" id="IPR032287">
    <property type="entry name" value="DUF4838"/>
</dbReference>
<protein>
    <submittedName>
        <fullName evidence="4">Ribosomal silencing factor RsfS</fullName>
    </submittedName>
</protein>
<feature type="domain" description="SLH" evidence="3">
    <location>
        <begin position="97"/>
        <end position="160"/>
    </location>
</feature>
<sequence>MIRIIDRRLLCCLLVLSLLCSLITPSISAADSLPDNSGTQTDLSGHWSQPVMEKWIQLGLLSGYSSGQYFPDRTITRSEFVTLIDRVFNFPEYAKLDDQPFKDVSADAWYFGAVLRAYHAGVIEGVVGNKFTPLALLTREDATVMVARAFQMKVSDEGTSAFADAPQISSYARPAVGLMQKQGYVKGNAGGLFKPKASITRSEAVQMMDNVTGMLVRANEVLNESAKGNVIIQGGSTTLSDMVVAGDLYITQGADDGGISLTGVTVKGNVFIYGGGRLELLDTTIGGLIHVNKSNADIEIVAAGSSHIPKIELLTGAALKEQQLAEGYEGFGDVAIGGGAQSVPIKIFLQGQFKQVYNSLKGVKLAIAEITTVARLTLDEAADVSVDGLILTAELNKSGSTLSKWPAKVKFGTSVTATIEGKLVVQERQVEDTVKGVISSGTYPEPEPETNGPLPVVENNLAKASVIVSDTADLQTREAADKLIRYVKQSTGVELPLVVDNNTTEKLIASNGSLQYEPIERLELPPTVADFKVQAVIDGIETLAYSPLEVIWNEAANTGKLIIHSLENLNKEQAVQYKVTYKDRDPIHSTILTIPGNSQGALSVNGSFEIGYAGDADAKPWRYFYEWAGQMSRSNEQARSGGYSLKAAGITGIAWPNQLITFAEPGQYELSAYIYVPAGAAASGTAQLFANLGGDGGEMNTRGAVVAASSSGGEWKKLSLELIVPEAIVGNEIMFGLELLGFAANESVYIDDVKLIRTDAGEELEEQEQTGTMEPADLGTGTQIYIGMQGLTTPEHQLLLEGVDSDGFVIHPNGNRITIAGPTSWGTEFGVDEFLERYIGVRWLMPGPDWEDVPVHDNLSVLLQDTIREEPAFFSRSFETVGNAARTRWMRDMRMNFKVEFAHNLYNLLPPSKYLESHPQFYPEGADLSLDHTWQPCFKAEGIVEESIEVINAYFDQHPEATSYSIGINDTTQFCKEDYGDNVTYNSLGMVDMSNIFFDWVNEVSIGVFEEHPDKYLGTYAYFNVYDPPTNVELDPRVVVFITDDRLSWGDPDMRQLGHTLSEGWAETGATVAFYDYVYGAPYVAPRNAYQLMEDQYRYAESIGVNAYFSELFPNFGEGPKPYLSAKLQWDPGLDKDTILEEWYERAVGAAAAADVKAYYEIWQRFWEEDIYETQWYLAWKNSTQRTNFLPLYSAAYLSDLKLEDLEESRRLLESAISKTETPAQEKRARDLLHMFEYYEISKASYVDQGIVVADPTSDAEAQAILDHAVEKIELMNSRYAMVDGFNTDDVYLQTLQPLKWEVVSNNEIWALARWISQNPDSEIHNQLEQWKDSPVPEIQQLAYKITTASYGAGVRNPGFEEGLTSWYDFPDTVAELVDDAAAGSKAIRVNRSSVEQTVFVESGKQYELSFDAKVEGNAGVLNLVGMNFWNVPGIGLTGSRITVIPQTYTRIKIRFTPPAGFSHATIVIYKDPGDGWVYADNFQLKEWSEADEIQLTGVTGTNGSIVAAFDGVPANVPVAQDFIVQPIINGIAADDMLVNQLMWDEETQTVTLSVPVIAAAAVEQQIVYKVTYDDGEAKDSPAIVISADPTASLLLNTSFEIGYAGDVDAKPWRYMYEWVGEMSRSNEQARSGSSSLKATGITGIAWPNQLITFAEPGQYELSAHIYAPAGAEASGTAQLFANLGGELNTRGVVVAASSSNGEWKKLSLKLNVPETIVGNEIMVGLELLGFGANESLYMDDIEMVKVWEPLNENFSFEIEAQGDVDAKAWRYFYDDWVGAMSRSNEQARSGSYSLKAAGITGIAWPNQLITFAEPGQYELSAYIYAPAGTAASGTAQLFANLGGELNTKGAVVAASSSNGEWKKLNLELTVPEAIVGDEIMFGLELIGIDTNETLFIDDVKIMKR</sequence>
<proteinExistence type="predicted"/>
<comment type="caution">
    <text evidence="4">The sequence shown here is derived from an EMBL/GenBank/DDBJ whole genome shotgun (WGS) entry which is preliminary data.</text>
</comment>
<evidence type="ECO:0000313" key="4">
    <source>
        <dbReference type="EMBL" id="MBP1992426.1"/>
    </source>
</evidence>
<keyword evidence="2" id="KW-0732">Signal</keyword>
<dbReference type="InterPro" id="IPR008979">
    <property type="entry name" value="Galactose-bd-like_sf"/>
</dbReference>
<gene>
    <name evidence="4" type="ORF">J2Z66_004034</name>
</gene>
<dbReference type="SUPFAM" id="SSF55545">
    <property type="entry name" value="beta-N-acetylhexosaminidase-like domain"/>
    <property type="match status" value="1"/>
</dbReference>
<dbReference type="PANTHER" id="PTHR47406">
    <property type="entry name" value="COAGULATION FACTOR 5/8 TYPE, C-TERMINAL"/>
    <property type="match status" value="1"/>
</dbReference>
<evidence type="ECO:0000313" key="5">
    <source>
        <dbReference type="Proteomes" id="UP001519287"/>
    </source>
</evidence>
<dbReference type="RefSeq" id="WP_209973418.1">
    <property type="nucleotide sequence ID" value="NZ_JAGGLB010000013.1"/>
</dbReference>
<dbReference type="InterPro" id="IPR029018">
    <property type="entry name" value="Hex-like_dom2"/>
</dbReference>
<feature type="signal peptide" evidence="2">
    <location>
        <begin position="1"/>
        <end position="29"/>
    </location>
</feature>
<accession>A0ABS4IZZ9</accession>
<reference evidence="4 5" key="1">
    <citation type="submission" date="2021-03" db="EMBL/GenBank/DDBJ databases">
        <title>Genomic Encyclopedia of Type Strains, Phase IV (KMG-IV): sequencing the most valuable type-strain genomes for metagenomic binning, comparative biology and taxonomic classification.</title>
        <authorList>
            <person name="Goeker M."/>
        </authorList>
    </citation>
    <scope>NUCLEOTIDE SEQUENCE [LARGE SCALE GENOMIC DNA]</scope>
    <source>
        <strain evidence="4 5">DSM 26048</strain>
    </source>
</reference>
<evidence type="ECO:0000259" key="3">
    <source>
        <dbReference type="PROSITE" id="PS51272"/>
    </source>
</evidence>
<evidence type="ECO:0000256" key="1">
    <source>
        <dbReference type="ARBA" id="ARBA00022801"/>
    </source>
</evidence>
<dbReference type="Pfam" id="PF00395">
    <property type="entry name" value="SLH"/>
    <property type="match status" value="3"/>
</dbReference>
<name>A0ABS4IZZ9_9BACL</name>